<gene>
    <name evidence="2" type="ORF">D6Z83_18450</name>
    <name evidence="3" type="ORF">EBE87_05205</name>
</gene>
<dbReference type="Gene3D" id="3.40.710.10">
    <property type="entry name" value="DD-peptidase/beta-lactamase superfamily"/>
    <property type="match status" value="1"/>
</dbReference>
<dbReference type="EMBL" id="RFLX01000002">
    <property type="protein sequence ID" value="RMI26662.1"/>
    <property type="molecule type" value="Genomic_DNA"/>
</dbReference>
<organism evidence="2 5">
    <name type="scientific">Teichococcus wenyumeiae</name>
    <dbReference type="NCBI Taxonomy" id="2478470"/>
    <lineage>
        <taxon>Bacteria</taxon>
        <taxon>Pseudomonadati</taxon>
        <taxon>Pseudomonadota</taxon>
        <taxon>Alphaproteobacteria</taxon>
        <taxon>Acetobacterales</taxon>
        <taxon>Roseomonadaceae</taxon>
        <taxon>Roseomonas</taxon>
    </lineage>
</organism>
<name>A0A3A9J8A4_9PROT</name>
<evidence type="ECO:0000259" key="1">
    <source>
        <dbReference type="Pfam" id="PF00144"/>
    </source>
</evidence>
<keyword evidence="2" id="KW-0378">Hydrolase</keyword>
<comment type="caution">
    <text evidence="2">The sequence shown here is derived from an EMBL/GenBank/DDBJ whole genome shotgun (WGS) entry which is preliminary data.</text>
</comment>
<keyword evidence="4" id="KW-1185">Reference proteome</keyword>
<dbReference type="Proteomes" id="UP000278036">
    <property type="component" value="Unassembled WGS sequence"/>
</dbReference>
<reference evidence="2 5" key="1">
    <citation type="submission" date="2018-09" db="EMBL/GenBank/DDBJ databases">
        <title>Roseomonas sp. nov., isolated from feces of Tibetan antelopes in the Qinghai-Tibet plateau, China.</title>
        <authorList>
            <person name="Tian Z."/>
        </authorList>
    </citation>
    <scope>NUCLEOTIDE SEQUENCE [LARGE SCALE GENOMIC DNA]</scope>
    <source>
        <strain evidence="3 4">Z23</strain>
        <strain evidence="2 5">Z24</strain>
    </source>
</reference>
<evidence type="ECO:0000313" key="2">
    <source>
        <dbReference type="EMBL" id="RKK02692.1"/>
    </source>
</evidence>
<evidence type="ECO:0000313" key="5">
    <source>
        <dbReference type="Proteomes" id="UP000278036"/>
    </source>
</evidence>
<protein>
    <submittedName>
        <fullName evidence="2">Class A beta-lactamase-related serine hydrolase</fullName>
    </submittedName>
</protein>
<sequence>MPIPTTSSARAEAVAPTGKPDWAAAEARAAELVAPWAAEEGAPGGAILAFDTHSIPVAVAAGLESLSTGAAFSADSVVRYASVTKHVLAAMQRRHRDRVALGHPLGRHLPELRGPMAEVSVGRALDMTGGLPDVRETLSLLGLSVHTATDAAPLLDFIASLGALNFPAGREISYSNTGYRLVETALARQGIVFDDWVQAEIGAPLGIAWRAPETWFDPIPGLVPGYWKGAMGWQLGNAGLHLSASGSLTGSGRALAIWGQAVLANRGPAAGLLAEQAAPRHLLDGRATAYGLGLAHGRLGPVALVGHGGSHAGYKTYLLLAPEPGLGIVVVSNREDTGAYGLALRTMAALLGQEMPPPASLPEGLYAEPGTGHWLEVTGNTASFLGASEVLYQGDAGWAVSLSAHNPMRLRAEGSGIEGEIGHVARHFRPVAAEAVPAAAQGPWRCPAYHAGFDIEGETLATGIGPARMTARLRPLGEGRLLATLPDGPWNKQFSLSFKGDEVALVSHRSRVLRFRRG</sequence>
<dbReference type="Pfam" id="PF00144">
    <property type="entry name" value="Beta-lactamase"/>
    <property type="match status" value="1"/>
</dbReference>
<dbReference type="InterPro" id="IPR050491">
    <property type="entry name" value="AmpC-like"/>
</dbReference>
<feature type="domain" description="Beta-lactamase-related" evidence="1">
    <location>
        <begin position="32"/>
        <end position="346"/>
    </location>
</feature>
<dbReference type="EMBL" id="RAQU01000133">
    <property type="protein sequence ID" value="RKK02692.1"/>
    <property type="molecule type" value="Genomic_DNA"/>
</dbReference>
<evidence type="ECO:0000313" key="3">
    <source>
        <dbReference type="EMBL" id="RMI26662.1"/>
    </source>
</evidence>
<dbReference type="Proteomes" id="UP000274097">
    <property type="component" value="Unassembled WGS sequence"/>
</dbReference>
<proteinExistence type="predicted"/>
<dbReference type="PANTHER" id="PTHR46825">
    <property type="entry name" value="D-ALANYL-D-ALANINE-CARBOXYPEPTIDASE/ENDOPEPTIDASE AMPH"/>
    <property type="match status" value="1"/>
</dbReference>
<dbReference type="GO" id="GO:0016787">
    <property type="term" value="F:hydrolase activity"/>
    <property type="evidence" value="ECO:0007669"/>
    <property type="project" value="UniProtKB-KW"/>
</dbReference>
<accession>A0A3A9J8A4</accession>
<dbReference type="InterPro" id="IPR012338">
    <property type="entry name" value="Beta-lactam/transpept-like"/>
</dbReference>
<dbReference type="AlphaFoldDB" id="A0A3A9J8A4"/>
<evidence type="ECO:0000313" key="4">
    <source>
        <dbReference type="Proteomes" id="UP000274097"/>
    </source>
</evidence>
<dbReference type="PANTHER" id="PTHR46825:SF9">
    <property type="entry name" value="BETA-LACTAMASE-RELATED DOMAIN-CONTAINING PROTEIN"/>
    <property type="match status" value="1"/>
</dbReference>
<dbReference type="InterPro" id="IPR001466">
    <property type="entry name" value="Beta-lactam-related"/>
</dbReference>
<dbReference type="InParanoid" id="A0A3A9J8A4"/>
<dbReference type="SUPFAM" id="SSF56601">
    <property type="entry name" value="beta-lactamase/transpeptidase-like"/>
    <property type="match status" value="1"/>
</dbReference>
<dbReference type="OrthoDB" id="119951at2"/>